<comment type="subunit">
    <text evidence="4">The complex is composed of two ATP-binding proteins (PstB), two transmembrane proteins (PstC and PstA) and a solute-binding protein (PstS).</text>
</comment>
<dbReference type="OrthoDB" id="9790048at2"/>
<evidence type="ECO:0000256" key="5">
    <source>
        <dbReference type="ARBA" id="ARBA00022592"/>
    </source>
</evidence>
<proteinExistence type="inferred from homology"/>
<comment type="function">
    <text evidence="1">Part of the ABC transporter complex PstSACB involved in phosphate import.</text>
</comment>
<comment type="caution">
    <text evidence="11">The sequence shown here is derived from an EMBL/GenBank/DDBJ whole genome shotgun (WGS) entry which is preliminary data.</text>
</comment>
<dbReference type="EMBL" id="MECQ01000001">
    <property type="protein sequence ID" value="ODV55394.1"/>
    <property type="molecule type" value="Genomic_DNA"/>
</dbReference>
<feature type="transmembrane region" description="Helical" evidence="9">
    <location>
        <begin position="65"/>
        <end position="85"/>
    </location>
</feature>
<dbReference type="RefSeq" id="WP_069480481.1">
    <property type="nucleotide sequence ID" value="NZ_KV766182.1"/>
</dbReference>
<keyword evidence="7" id="KW-0564">Palmitate</keyword>
<protein>
    <recommendedName>
        <fullName evidence="10">PBP domain-containing protein</fullName>
    </recommendedName>
</protein>
<name>A0A1E4R4K5_9BACI</name>
<evidence type="ECO:0000256" key="4">
    <source>
        <dbReference type="ARBA" id="ARBA00011529"/>
    </source>
</evidence>
<keyword evidence="6" id="KW-0732">Signal</keyword>
<dbReference type="SUPFAM" id="SSF53850">
    <property type="entry name" value="Periplasmic binding protein-like II"/>
    <property type="match status" value="1"/>
</dbReference>
<keyword evidence="9" id="KW-1133">Transmembrane helix</keyword>
<comment type="similarity">
    <text evidence="3">Belongs to the PstS family.</text>
</comment>
<evidence type="ECO:0000256" key="2">
    <source>
        <dbReference type="ARBA" id="ARBA00004193"/>
    </source>
</evidence>
<keyword evidence="9" id="KW-0812">Transmembrane</keyword>
<dbReference type="InterPro" id="IPR024370">
    <property type="entry name" value="PBP_domain"/>
</dbReference>
<dbReference type="AlphaFoldDB" id="A0A1E4R4K5"/>
<feature type="transmembrane region" description="Helical" evidence="9">
    <location>
        <begin position="33"/>
        <end position="53"/>
    </location>
</feature>
<dbReference type="PANTHER" id="PTHR30570:SF1">
    <property type="entry name" value="PHOSPHATE-BINDING PROTEIN PSTS"/>
    <property type="match status" value="1"/>
</dbReference>
<evidence type="ECO:0000256" key="1">
    <source>
        <dbReference type="ARBA" id="ARBA00002841"/>
    </source>
</evidence>
<organism evidence="11 12">
    <name type="scientific">Lysinibacillus fusiformis</name>
    <dbReference type="NCBI Taxonomy" id="28031"/>
    <lineage>
        <taxon>Bacteria</taxon>
        <taxon>Bacillati</taxon>
        <taxon>Bacillota</taxon>
        <taxon>Bacilli</taxon>
        <taxon>Bacillales</taxon>
        <taxon>Bacillaceae</taxon>
        <taxon>Lysinibacillus</taxon>
    </lineage>
</organism>
<feature type="transmembrane region" description="Helical" evidence="9">
    <location>
        <begin position="7"/>
        <end position="27"/>
    </location>
</feature>
<evidence type="ECO:0000256" key="6">
    <source>
        <dbReference type="ARBA" id="ARBA00022729"/>
    </source>
</evidence>
<dbReference type="Proteomes" id="UP000094784">
    <property type="component" value="Unassembled WGS sequence"/>
</dbReference>
<evidence type="ECO:0000256" key="7">
    <source>
        <dbReference type="ARBA" id="ARBA00023139"/>
    </source>
</evidence>
<keyword evidence="8" id="KW-0449">Lipoprotein</keyword>
<accession>A0A1E4R4K5</accession>
<evidence type="ECO:0000313" key="12">
    <source>
        <dbReference type="Proteomes" id="UP000094784"/>
    </source>
</evidence>
<reference evidence="11 12" key="1">
    <citation type="submission" date="2016-09" db="EMBL/GenBank/DDBJ databases">
        <title>Draft genome sequence of the soil isolate, Lysinibacillus fusiformis M5, a potential hypoxanthine producer.</title>
        <authorList>
            <person name="Gallegos-Monterrosa R."/>
            <person name="Maroti G."/>
            <person name="Balint B."/>
            <person name="Kovacs A.T."/>
        </authorList>
    </citation>
    <scope>NUCLEOTIDE SEQUENCE [LARGE SCALE GENOMIC DNA]</scope>
    <source>
        <strain evidence="11 12">M5</strain>
    </source>
</reference>
<comment type="subcellular location">
    <subcellularLocation>
        <location evidence="2">Cell membrane</location>
        <topology evidence="2">Lipid-anchor</topology>
    </subcellularLocation>
</comment>
<evidence type="ECO:0000256" key="8">
    <source>
        <dbReference type="ARBA" id="ARBA00023288"/>
    </source>
</evidence>
<dbReference type="PANTHER" id="PTHR30570">
    <property type="entry name" value="PERIPLASMIC PHOSPHATE BINDING COMPONENT OF PHOSPHATE ABC TRANSPORTER"/>
    <property type="match status" value="1"/>
</dbReference>
<keyword evidence="9" id="KW-0472">Membrane</keyword>
<dbReference type="InterPro" id="IPR050811">
    <property type="entry name" value="Phosphate_ABC_transporter"/>
</dbReference>
<feature type="domain" description="PBP" evidence="10">
    <location>
        <begin position="128"/>
        <end position="366"/>
    </location>
</feature>
<keyword evidence="5" id="KW-0813">Transport</keyword>
<keyword evidence="5" id="KW-0592">Phosphate transport</keyword>
<gene>
    <name evidence="11" type="ORF">BG258_05510</name>
</gene>
<dbReference type="GO" id="GO:0005886">
    <property type="term" value="C:plasma membrane"/>
    <property type="evidence" value="ECO:0007669"/>
    <property type="project" value="UniProtKB-SubCell"/>
</dbReference>
<sequence length="382" mass="42869">MIKFLQIVSVMIGLSIVTLMVALIVILNGHLHFLQLVYTVPVCLFVLFVCGKLNWIHTKKKKRWLMSVLGVAIVIALITPIQHYYKLSIPTVDAEIDISAYQPFTRANQVVKPDEKASLHLTESLPRLDGATAMYPLYAAFVEAIYPKGDYQPYNSKVQVSRTPEAYQNLIVGNVDLIFVAAPSVSQEWQAEKEGLTFDMTPIGREAFVFFVHHKNSVDNVTLEQVKKIYAGEITNWRDVGGKDEAIRAFQRPADSGSQTALEKLMGNMPIMKAPSENIASGMGGIIHEVSQYRNYKNAMGYTFRYYSTEMVQNKKIKLLSIDGVAPTKENIRNGTYPLVSEFYAVTAGTENENVQKLIDWILTDEGQALVEKVGYVPVENY</sequence>
<evidence type="ECO:0000256" key="3">
    <source>
        <dbReference type="ARBA" id="ARBA00008725"/>
    </source>
</evidence>
<dbReference type="GO" id="GO:0006817">
    <property type="term" value="P:phosphate ion transport"/>
    <property type="evidence" value="ECO:0007669"/>
    <property type="project" value="UniProtKB-KW"/>
</dbReference>
<dbReference type="Gene3D" id="3.40.190.10">
    <property type="entry name" value="Periplasmic binding protein-like II"/>
    <property type="match status" value="2"/>
</dbReference>
<evidence type="ECO:0000313" key="11">
    <source>
        <dbReference type="EMBL" id="ODV55394.1"/>
    </source>
</evidence>
<dbReference type="Pfam" id="PF12849">
    <property type="entry name" value="PBP_like_2"/>
    <property type="match status" value="1"/>
</dbReference>
<evidence type="ECO:0000256" key="9">
    <source>
        <dbReference type="SAM" id="Phobius"/>
    </source>
</evidence>
<evidence type="ECO:0000259" key="10">
    <source>
        <dbReference type="Pfam" id="PF12849"/>
    </source>
</evidence>